<dbReference type="CDD" id="cd00538">
    <property type="entry name" value="PA"/>
    <property type="match status" value="1"/>
</dbReference>
<feature type="domain" description="PA" evidence="10">
    <location>
        <begin position="437"/>
        <end position="501"/>
    </location>
</feature>
<dbReference type="InterPro" id="IPR046450">
    <property type="entry name" value="PA_dom_sf"/>
</dbReference>
<dbReference type="PROSITE" id="PS00138">
    <property type="entry name" value="SUBTILASE_SER"/>
    <property type="match status" value="1"/>
</dbReference>
<evidence type="ECO:0000256" key="7">
    <source>
        <dbReference type="SAM" id="SignalP"/>
    </source>
</evidence>
<evidence type="ECO:0000259" key="9">
    <source>
        <dbReference type="Pfam" id="PF01345"/>
    </source>
</evidence>
<evidence type="ECO:0000256" key="5">
    <source>
        <dbReference type="PIRSR" id="PIRSR615500-1"/>
    </source>
</evidence>
<dbReference type="PROSITE" id="PS51892">
    <property type="entry name" value="SUBTILASE"/>
    <property type="match status" value="1"/>
</dbReference>
<feature type="active site" description="Charge relay system" evidence="5 6">
    <location>
        <position position="240"/>
    </location>
</feature>
<dbReference type="Pfam" id="PF17766">
    <property type="entry name" value="fn3_6"/>
    <property type="match status" value="1"/>
</dbReference>
<dbReference type="Pfam" id="PF02225">
    <property type="entry name" value="PA"/>
    <property type="match status" value="1"/>
</dbReference>
<evidence type="ECO:0000259" key="11">
    <source>
        <dbReference type="Pfam" id="PF05922"/>
    </source>
</evidence>
<feature type="active site" description="Charge relay system" evidence="5 6">
    <location>
        <position position="570"/>
    </location>
</feature>
<dbReference type="InterPro" id="IPR036852">
    <property type="entry name" value="Peptidase_S8/S53_dom_sf"/>
</dbReference>
<dbReference type="InterPro" id="IPR001434">
    <property type="entry name" value="OmcB-like_DUF11"/>
</dbReference>
<dbReference type="Pfam" id="PF00082">
    <property type="entry name" value="Peptidase_S8"/>
    <property type="match status" value="1"/>
</dbReference>
<dbReference type="SUPFAM" id="SSF52743">
    <property type="entry name" value="Subtilisin-like"/>
    <property type="match status" value="1"/>
</dbReference>
<dbReference type="RefSeq" id="WP_123522100.1">
    <property type="nucleotide sequence ID" value="NZ_JBHLWF010000013.1"/>
</dbReference>
<dbReference type="Pfam" id="PF05922">
    <property type="entry name" value="Inhibitor_I9"/>
    <property type="match status" value="1"/>
</dbReference>
<comment type="similarity">
    <text evidence="1 6">Belongs to the peptidase S8 family.</text>
</comment>
<dbReference type="OrthoDB" id="1114329at2"/>
<feature type="domain" description="Peptidase S8/S53" evidence="8">
    <location>
        <begin position="184"/>
        <end position="610"/>
    </location>
</feature>
<gene>
    <name evidence="13" type="ORF">EDC25_102174</name>
</gene>
<dbReference type="SUPFAM" id="SSF52025">
    <property type="entry name" value="PA domain"/>
    <property type="match status" value="1"/>
</dbReference>
<evidence type="ECO:0000259" key="8">
    <source>
        <dbReference type="Pfam" id="PF00082"/>
    </source>
</evidence>
<dbReference type="InterPro" id="IPR013783">
    <property type="entry name" value="Ig-like_fold"/>
</dbReference>
<dbReference type="Gene3D" id="2.60.40.2310">
    <property type="match status" value="1"/>
</dbReference>
<evidence type="ECO:0000256" key="6">
    <source>
        <dbReference type="PROSITE-ProRule" id="PRU01240"/>
    </source>
</evidence>
<evidence type="ECO:0000256" key="1">
    <source>
        <dbReference type="ARBA" id="ARBA00011073"/>
    </source>
</evidence>
<dbReference type="AlphaFoldDB" id="A0A4V2UWS7"/>
<dbReference type="InterPro" id="IPR045051">
    <property type="entry name" value="SBT"/>
</dbReference>
<evidence type="ECO:0000259" key="12">
    <source>
        <dbReference type="Pfam" id="PF17766"/>
    </source>
</evidence>
<dbReference type="GO" id="GO:0006508">
    <property type="term" value="P:proteolysis"/>
    <property type="evidence" value="ECO:0007669"/>
    <property type="project" value="UniProtKB-KW"/>
</dbReference>
<feature type="domain" description="DUF11" evidence="9">
    <location>
        <begin position="767"/>
        <end position="910"/>
    </location>
</feature>
<dbReference type="InterPro" id="IPR000209">
    <property type="entry name" value="Peptidase_S8/S53_dom"/>
</dbReference>
<keyword evidence="14" id="KW-1185">Reference proteome</keyword>
<dbReference type="Gene3D" id="3.50.30.30">
    <property type="match status" value="1"/>
</dbReference>
<dbReference type="Proteomes" id="UP000294599">
    <property type="component" value="Unassembled WGS sequence"/>
</dbReference>
<dbReference type="InterPro" id="IPR010259">
    <property type="entry name" value="S8pro/Inhibitor_I9"/>
</dbReference>
<dbReference type="PANTHER" id="PTHR10795">
    <property type="entry name" value="PROPROTEIN CONVERTASE SUBTILISIN/KEXIN"/>
    <property type="match status" value="1"/>
</dbReference>
<feature type="domain" description="Inhibitor I9" evidence="11">
    <location>
        <begin position="110"/>
        <end position="155"/>
    </location>
</feature>
<evidence type="ECO:0000256" key="2">
    <source>
        <dbReference type="ARBA" id="ARBA00022670"/>
    </source>
</evidence>
<dbReference type="Gene3D" id="3.40.50.200">
    <property type="entry name" value="Peptidase S8/S53 domain"/>
    <property type="match status" value="1"/>
</dbReference>
<dbReference type="InterPro" id="IPR041469">
    <property type="entry name" value="Subtilisin-like_FN3"/>
</dbReference>
<dbReference type="InterPro" id="IPR003137">
    <property type="entry name" value="PA_domain"/>
</dbReference>
<organism evidence="13 14">
    <name type="scientific">Pseudofulvimonas gallinarii</name>
    <dbReference type="NCBI Taxonomy" id="634155"/>
    <lineage>
        <taxon>Bacteria</taxon>
        <taxon>Pseudomonadati</taxon>
        <taxon>Pseudomonadota</taxon>
        <taxon>Gammaproteobacteria</taxon>
        <taxon>Lysobacterales</taxon>
        <taxon>Rhodanobacteraceae</taxon>
        <taxon>Pseudofulvimonas</taxon>
    </lineage>
</organism>
<sequence>MKLTYRALAVGLMAAGLTFGSGLTGLSGNAFAQSHSNSSVQAEATKVYMIEFAESGLLYFEGNSAGLRATAPVATGSRKLDVTSSAAIAYTDHLNAVLSQHLAGMEAVVGRELTPKFHYTVTHHGIALELTAEEAAKIARHPSVASIAEEEIWTVDTYRSAYYVGADTIWDGSNVPSGSLGTKGQGITIGMFDTGANTDHPSFAPMGAECGYPAPEQKLIAKDCSATGCVGGNPEDTNGHGSHTASTAGGNMVPVTATPAPQRPITGIAPCAKLITYLVCPGGSCPGSAVTNAINQSIIDGIDVANFSLGPNVNGQPNPWNAGDTVRRTLDMMTADIAVAMSAGNTRTPPTQPTQPVAEVKNIGPWVITVANSGHDATAAGPGTASVTGPTPVPPALQSFTIQGVDTPPPVPTARPVIDFPANQLLCTGSPLPGAGYYTGKIALIARGTCNFSEKVANAVAAGADLIMLYNNVAGDLTNIATSAPNGVSVVTATQATGNALVSFIASSATDVILDIHTPPRSAGGVLSSGSLRGPNMFADFTKPDITAPGTGIYAAYMNGTEYGNSSGTSMSSPQVAGGLALVRAVQPTWTPMEAISALMLTAKRDGQTMPDTVTPADPDGVGSGMLELRNATLAGFVLNETTANFLAANPGSGGDPRTLNLPAVRNTSCNGSCSWTRTVSSTLATSANWTATVVQPTGFTVTVNPSTFTLAPGADQTITITATPNAGEPGADIRFGYIDFASSASPTLQFTVAVKGIGGVPGGDADLMLSLSAMPNSVANGGAVNYLANVANSGPDDATGVAFELELPAGSQYVGFALANEGRLGLGSAAVRSRKDSSVRGAGSWNCGASGQTVSCEYLGTVASSSLAAPLLIQTTINATNPGTFSATGTVSADQTDPNSSNNTATVDVEVVGQPDLIFANGFEDPTPPGPACLSVAGATADGEPGAAGNTVMLVNIGVGNEVLGMSADVVVQANSPSWLSEAAVMFGSTSDDGQIYLTVSETDASGTEATSTEGVLLLGDFGLPNITVGGDGVLKLEFFETFDDSTNPDSEWDDMDPAFTCPGIYLECTDQQACDAAVNAANSR</sequence>
<evidence type="ECO:0000313" key="13">
    <source>
        <dbReference type="EMBL" id="TCT00808.1"/>
    </source>
</evidence>
<feature type="domain" description="Subtilisin-like protease fibronectin type-III" evidence="12">
    <location>
        <begin position="660"/>
        <end position="746"/>
    </location>
</feature>
<keyword evidence="4 6" id="KW-0720">Serine protease</keyword>
<name>A0A4V2UWS7_9GAMM</name>
<evidence type="ECO:0000313" key="14">
    <source>
        <dbReference type="Proteomes" id="UP000294599"/>
    </source>
</evidence>
<evidence type="ECO:0000256" key="4">
    <source>
        <dbReference type="ARBA" id="ARBA00022825"/>
    </source>
</evidence>
<reference evidence="13 14" key="1">
    <citation type="submission" date="2019-03" db="EMBL/GenBank/DDBJ databases">
        <title>Genomic Encyclopedia of Type Strains, Phase IV (KMG-IV): sequencing the most valuable type-strain genomes for metagenomic binning, comparative biology and taxonomic classification.</title>
        <authorList>
            <person name="Goeker M."/>
        </authorList>
    </citation>
    <scope>NUCLEOTIDE SEQUENCE [LARGE SCALE GENOMIC DNA]</scope>
    <source>
        <strain evidence="13 14">DSM 21944</strain>
    </source>
</reference>
<comment type="caution">
    <text evidence="13">The sequence shown here is derived from an EMBL/GenBank/DDBJ whole genome shotgun (WGS) entry which is preliminary data.</text>
</comment>
<dbReference type="InterPro" id="IPR015500">
    <property type="entry name" value="Peptidase_S8_subtilisin-rel"/>
</dbReference>
<keyword evidence="7" id="KW-0732">Signal</keyword>
<keyword evidence="2 6" id="KW-0645">Protease</keyword>
<dbReference type="EMBL" id="SMAF01000002">
    <property type="protein sequence ID" value="TCT00808.1"/>
    <property type="molecule type" value="Genomic_DNA"/>
</dbReference>
<feature type="active site" description="Charge relay system" evidence="5 6">
    <location>
        <position position="193"/>
    </location>
</feature>
<feature type="signal peptide" evidence="7">
    <location>
        <begin position="1"/>
        <end position="32"/>
    </location>
</feature>
<evidence type="ECO:0000259" key="10">
    <source>
        <dbReference type="Pfam" id="PF02225"/>
    </source>
</evidence>
<dbReference type="Pfam" id="PF01345">
    <property type="entry name" value="DUF11"/>
    <property type="match status" value="1"/>
</dbReference>
<dbReference type="GO" id="GO:0004252">
    <property type="term" value="F:serine-type endopeptidase activity"/>
    <property type="evidence" value="ECO:0007669"/>
    <property type="project" value="UniProtKB-UniRule"/>
</dbReference>
<protein>
    <submittedName>
        <fullName evidence="13">Peptidase inhibitor I9</fullName>
    </submittedName>
</protein>
<accession>A0A4V2UWS7</accession>
<dbReference type="Gene3D" id="2.60.40.10">
    <property type="entry name" value="Immunoglobulins"/>
    <property type="match status" value="1"/>
</dbReference>
<evidence type="ECO:0000256" key="3">
    <source>
        <dbReference type="ARBA" id="ARBA00022801"/>
    </source>
</evidence>
<dbReference type="PRINTS" id="PR00723">
    <property type="entry name" value="SUBTILISIN"/>
</dbReference>
<feature type="chain" id="PRO_5030104800" evidence="7">
    <location>
        <begin position="33"/>
        <end position="1086"/>
    </location>
</feature>
<keyword evidence="3 6" id="KW-0378">Hydrolase</keyword>
<proteinExistence type="inferred from homology"/>
<dbReference type="InterPro" id="IPR023828">
    <property type="entry name" value="Peptidase_S8_Ser-AS"/>
</dbReference>